<sequence>MGGGQHAFPGLSAAYPISLLTPAILAFRVTLPGGHFPDEETLSFGLWGVPMSGAHQDLTRDVLAYSHQATEREGKGVTYHFAPEALSQFHFVRLVVRLRLNGESSTQVYELHRRGRSLSSEWRRVEALTDSFFSSVKLGTWPSMPLTPWAP</sequence>
<gene>
    <name evidence="1" type="ORF">LCGC14_0265770</name>
</gene>
<reference evidence="1" key="1">
    <citation type="journal article" date="2015" name="Nature">
        <title>Complex archaea that bridge the gap between prokaryotes and eukaryotes.</title>
        <authorList>
            <person name="Spang A."/>
            <person name="Saw J.H."/>
            <person name="Jorgensen S.L."/>
            <person name="Zaremba-Niedzwiedzka K."/>
            <person name="Martijn J."/>
            <person name="Lind A.E."/>
            <person name="van Eijk R."/>
            <person name="Schleper C."/>
            <person name="Guy L."/>
            <person name="Ettema T.J."/>
        </authorList>
    </citation>
    <scope>NUCLEOTIDE SEQUENCE</scope>
</reference>
<dbReference type="EMBL" id="LAZR01000144">
    <property type="protein sequence ID" value="KKN86782.1"/>
    <property type="molecule type" value="Genomic_DNA"/>
</dbReference>
<protein>
    <submittedName>
        <fullName evidence="1">Uncharacterized protein</fullName>
    </submittedName>
</protein>
<name>A0A0F9UHI0_9ZZZZ</name>
<proteinExistence type="predicted"/>
<accession>A0A0F9UHI0</accession>
<dbReference type="AlphaFoldDB" id="A0A0F9UHI0"/>
<organism evidence="1">
    <name type="scientific">marine sediment metagenome</name>
    <dbReference type="NCBI Taxonomy" id="412755"/>
    <lineage>
        <taxon>unclassified sequences</taxon>
        <taxon>metagenomes</taxon>
        <taxon>ecological metagenomes</taxon>
    </lineage>
</organism>
<comment type="caution">
    <text evidence="1">The sequence shown here is derived from an EMBL/GenBank/DDBJ whole genome shotgun (WGS) entry which is preliminary data.</text>
</comment>
<evidence type="ECO:0000313" key="1">
    <source>
        <dbReference type="EMBL" id="KKN86782.1"/>
    </source>
</evidence>